<gene>
    <name evidence="3" type="ORF">PQR57_18110</name>
</gene>
<feature type="compositionally biased region" description="Polar residues" evidence="1">
    <location>
        <begin position="41"/>
        <end position="60"/>
    </location>
</feature>
<dbReference type="EMBL" id="JAQQEZ010000011">
    <property type="protein sequence ID" value="MFM0002936.1"/>
    <property type="molecule type" value="Genomic_DNA"/>
</dbReference>
<accession>A0ABW9ASH0</accession>
<organism evidence="3 4">
    <name type="scientific">Paraburkholderia dipogonis</name>
    <dbReference type="NCBI Taxonomy" id="1211383"/>
    <lineage>
        <taxon>Bacteria</taxon>
        <taxon>Pseudomonadati</taxon>
        <taxon>Pseudomonadota</taxon>
        <taxon>Betaproteobacteria</taxon>
        <taxon>Burkholderiales</taxon>
        <taxon>Burkholderiaceae</taxon>
        <taxon>Paraburkholderia</taxon>
    </lineage>
</organism>
<name>A0ABW9ASH0_9BURK</name>
<keyword evidence="4" id="KW-1185">Reference proteome</keyword>
<evidence type="ECO:0000256" key="2">
    <source>
        <dbReference type="SAM" id="SignalP"/>
    </source>
</evidence>
<protein>
    <recommendedName>
        <fullName evidence="5">DUF4148 domain-containing protein</fullName>
    </recommendedName>
</protein>
<proteinExistence type="predicted"/>
<evidence type="ECO:0000313" key="3">
    <source>
        <dbReference type="EMBL" id="MFM0002936.1"/>
    </source>
</evidence>
<evidence type="ECO:0000313" key="4">
    <source>
        <dbReference type="Proteomes" id="UP001629230"/>
    </source>
</evidence>
<dbReference type="Proteomes" id="UP001629230">
    <property type="component" value="Unassembled WGS sequence"/>
</dbReference>
<evidence type="ECO:0008006" key="5">
    <source>
        <dbReference type="Google" id="ProtNLM"/>
    </source>
</evidence>
<feature type="signal peptide" evidence="2">
    <location>
        <begin position="1"/>
        <end position="23"/>
    </location>
</feature>
<dbReference type="RefSeq" id="WP_132377494.1">
    <property type="nucleotide sequence ID" value="NZ_JAQQEZ010000011.1"/>
</dbReference>
<keyword evidence="2" id="KW-0732">Signal</keyword>
<feature type="chain" id="PRO_5047307308" description="DUF4148 domain-containing protein" evidence="2">
    <location>
        <begin position="24"/>
        <end position="105"/>
    </location>
</feature>
<comment type="caution">
    <text evidence="3">The sequence shown here is derived from an EMBL/GenBank/DDBJ whole genome shotgun (WGS) entry which is preliminary data.</text>
</comment>
<evidence type="ECO:0000256" key="1">
    <source>
        <dbReference type="SAM" id="MobiDB-lite"/>
    </source>
</evidence>
<sequence>MKLRLWMALASAVLLLVPKTAAALGIEGQQSTGMSGRALMQQNANESAQATTDMSFSESGQGMPGAQPVRNVSYGGVATGQSEAGGRQGQPCTSSGPQCRIYFGR</sequence>
<feature type="region of interest" description="Disordered" evidence="1">
    <location>
        <begin position="41"/>
        <end position="98"/>
    </location>
</feature>
<reference evidence="3 4" key="1">
    <citation type="journal article" date="2024" name="Chem. Sci.">
        <title>Discovery of megapolipeptins by genome mining of a Burkholderiales bacteria collection.</title>
        <authorList>
            <person name="Paulo B.S."/>
            <person name="Recchia M.J.J."/>
            <person name="Lee S."/>
            <person name="Fergusson C.H."/>
            <person name="Romanowski S.B."/>
            <person name="Hernandez A."/>
            <person name="Krull N."/>
            <person name="Liu D.Y."/>
            <person name="Cavanagh H."/>
            <person name="Bos A."/>
            <person name="Gray C.A."/>
            <person name="Murphy B.T."/>
            <person name="Linington R.G."/>
            <person name="Eustaquio A.S."/>
        </authorList>
    </citation>
    <scope>NUCLEOTIDE SEQUENCE [LARGE SCALE GENOMIC DNA]</scope>
    <source>
        <strain evidence="3 4">RL17-350-BIC-A</strain>
    </source>
</reference>